<dbReference type="InParanoid" id="A0A165P0H2"/>
<keyword evidence="2" id="KW-1133">Transmembrane helix</keyword>
<evidence type="ECO:0000313" key="3">
    <source>
        <dbReference type="EMBL" id="KZW01472.1"/>
    </source>
</evidence>
<organism evidence="3 4">
    <name type="scientific">Exidia glandulosa HHB12029</name>
    <dbReference type="NCBI Taxonomy" id="1314781"/>
    <lineage>
        <taxon>Eukaryota</taxon>
        <taxon>Fungi</taxon>
        <taxon>Dikarya</taxon>
        <taxon>Basidiomycota</taxon>
        <taxon>Agaricomycotina</taxon>
        <taxon>Agaricomycetes</taxon>
        <taxon>Auriculariales</taxon>
        <taxon>Exidiaceae</taxon>
        <taxon>Exidia</taxon>
    </lineage>
</organism>
<sequence length="273" mass="31053">MVHSARVALVVSATLLSLTVFYLAHQHEPGYRHLAKRSVGSSVGIAFGLIILFLVVGMGWLWCQHPQWDPCMCCDCTQLCGRKARQHWPTPQNMLYMASGGRWGVKPEPLPDEDDVEMRATESTTHLRSYEASPPMRVPAPVRSHSDRERRRERRERERQQPERAGDAEPVLDRPHSQTDVDTNVSARDRAVLEIVGHQRVPSREEDGDGDRGSRSRRHDRARSQDAGRSRPKRDRGRSVSPLPPTDATETEAWHSHGRSRSEAIDNWRRQVG</sequence>
<dbReference type="AlphaFoldDB" id="A0A165P0H2"/>
<gene>
    <name evidence="3" type="ORF">EXIGLDRAFT_829951</name>
</gene>
<feature type="compositionally biased region" description="Basic and acidic residues" evidence="1">
    <location>
        <begin position="144"/>
        <end position="179"/>
    </location>
</feature>
<evidence type="ECO:0000313" key="4">
    <source>
        <dbReference type="Proteomes" id="UP000077266"/>
    </source>
</evidence>
<proteinExistence type="predicted"/>
<feature type="region of interest" description="Disordered" evidence="1">
    <location>
        <begin position="106"/>
        <end position="273"/>
    </location>
</feature>
<keyword evidence="4" id="KW-1185">Reference proteome</keyword>
<keyword evidence="2" id="KW-0472">Membrane</keyword>
<feature type="transmembrane region" description="Helical" evidence="2">
    <location>
        <begin position="45"/>
        <end position="62"/>
    </location>
</feature>
<dbReference type="EMBL" id="KV425893">
    <property type="protein sequence ID" value="KZW01472.1"/>
    <property type="molecule type" value="Genomic_DNA"/>
</dbReference>
<protein>
    <submittedName>
        <fullName evidence="3">Uncharacterized protein</fullName>
    </submittedName>
</protein>
<evidence type="ECO:0000256" key="1">
    <source>
        <dbReference type="SAM" id="MobiDB-lite"/>
    </source>
</evidence>
<name>A0A165P0H2_EXIGL</name>
<evidence type="ECO:0000256" key="2">
    <source>
        <dbReference type="SAM" id="Phobius"/>
    </source>
</evidence>
<feature type="compositionally biased region" description="Basic and acidic residues" evidence="1">
    <location>
        <begin position="252"/>
        <end position="273"/>
    </location>
</feature>
<accession>A0A165P0H2</accession>
<feature type="compositionally biased region" description="Basic and acidic residues" evidence="1">
    <location>
        <begin position="202"/>
        <end position="214"/>
    </location>
</feature>
<keyword evidence="2" id="KW-0812">Transmembrane</keyword>
<dbReference type="Proteomes" id="UP000077266">
    <property type="component" value="Unassembled WGS sequence"/>
</dbReference>
<feature type="transmembrane region" description="Helical" evidence="2">
    <location>
        <begin position="6"/>
        <end position="24"/>
    </location>
</feature>
<reference evidence="3 4" key="1">
    <citation type="journal article" date="2016" name="Mol. Biol. Evol.">
        <title>Comparative Genomics of Early-Diverging Mushroom-Forming Fungi Provides Insights into the Origins of Lignocellulose Decay Capabilities.</title>
        <authorList>
            <person name="Nagy L.G."/>
            <person name="Riley R."/>
            <person name="Tritt A."/>
            <person name="Adam C."/>
            <person name="Daum C."/>
            <person name="Floudas D."/>
            <person name="Sun H."/>
            <person name="Yadav J.S."/>
            <person name="Pangilinan J."/>
            <person name="Larsson K.H."/>
            <person name="Matsuura K."/>
            <person name="Barry K."/>
            <person name="Labutti K."/>
            <person name="Kuo R."/>
            <person name="Ohm R.A."/>
            <person name="Bhattacharya S.S."/>
            <person name="Shirouzu T."/>
            <person name="Yoshinaga Y."/>
            <person name="Martin F.M."/>
            <person name="Grigoriev I.V."/>
            <person name="Hibbett D.S."/>
        </authorList>
    </citation>
    <scope>NUCLEOTIDE SEQUENCE [LARGE SCALE GENOMIC DNA]</scope>
    <source>
        <strain evidence="3 4">HHB12029</strain>
    </source>
</reference>